<keyword evidence="2" id="KW-1185">Reference proteome</keyword>
<dbReference type="EMBL" id="QWEG01000009">
    <property type="protein sequence ID" value="RHW37973.1"/>
    <property type="molecule type" value="Genomic_DNA"/>
</dbReference>
<dbReference type="SUPFAM" id="SSF52540">
    <property type="entry name" value="P-loop containing nucleoside triphosphate hydrolases"/>
    <property type="match status" value="1"/>
</dbReference>
<proteinExistence type="predicted"/>
<evidence type="ECO:0000313" key="2">
    <source>
        <dbReference type="Proteomes" id="UP000284416"/>
    </source>
</evidence>
<dbReference type="AlphaFoldDB" id="A0A417YRE3"/>
<evidence type="ECO:0000313" key="1">
    <source>
        <dbReference type="EMBL" id="RHW37973.1"/>
    </source>
</evidence>
<dbReference type="RefSeq" id="WP_118921572.1">
    <property type="nucleotide sequence ID" value="NZ_QWEG01000009.1"/>
</dbReference>
<protein>
    <submittedName>
        <fullName evidence="1">Uncharacterized protein</fullName>
    </submittedName>
</protein>
<sequence length="1266" mass="143807">MLEITGDDIKDLSDTDNRTLIGLLCEAELRASGIPTAGVTYGGHQNAADGGLDVRVDMLTELMPDGFIPRSKTGFQVKKPDMPRSRILDEMRPDGVLRPVIKDLLDSGGAYIIVSSQGSTADGTLSNRKEAMVEALSDSINSSDYKVDFYDRERVAGWVRSHPSLVLWVRDKIGRSVQGWRAYGNWARSHSNTNEQYIFDEHIRLHNSTSPSLEGESALNGLNEIRSILKNPGSSVRLVGLSGVGKTRFVQALFDERIGENSLNQTQVFYADMSDSPSPEPRNFAERIIAQKVPAVLVIDNCQPELHKRLTSVCTTLGSLVSLITVEYDVREDIPEETDVYHLEPASDNVIRELIVSRFPYVSRVDSRTIASFSGGNARVAIALANTIRSGENLGNLRDYDLFTRLFMQRNNDNPDLLRVAEVCSLVYSFDFTFDDTNDELRLLGSLIGMSVRDVYENIRELERRELVQKRSKWRALLPHALANKLAVLALEDIPLENILNVFEKGGNARLLKSFSRRLSYLHESAEAIEISKYWLSDNGLLGDVSNLDELGITLLKNIAPVNPELTLSAIERVTGKEIEGTFFSRDNEHFNVLTILLCSLAYDKELFSRSVKLLCLFALSERPNENYNSIRARLKPLFYIKLSGTHATPSDRLCIISNLIDSGVEEEIKLGLSLLNSALESWHFNTLNDFEFGARSRNNGYVPRKRTEIEEWFELFIDYIVSLSLSEAPYNSKAKVLLADKFRELWVQAKMHNQLEEASISLVKNSEWKEGWAAVKSTIKFNGAEMVPEVLEQLNRIEKILRPMTLLEQARLYALTQHRHSFDLIDTIDLDDEEDIDEYTKVEQYTRFLGSEVATDEQISRQLLPELLSNDGPGIFDFGEGLAHGCDNLEELWQDMLLQLSLIDEKSRKYQILRGFLRGTAQKNRDIAEQFLDTAVSHDLLSQVYPWLQMSVDICERGVKRLKLSLNNDVAPIWQYGKLAYGRAHEPISDDSFCELLRKIDLKPEGNTVAIKIMQMRLHGNNGPFSEQIISTAQNLLLNFQFERKFNGTDRMDYEMAAIIKVCFKDKVAEGEARIYCSNLLNSYKNYNNHSLNYQSVLKAIAKVQPIAFLDAFLSADELSFRIRRVFSGDFKPLNNVENNIIINWCEVNPKIRYPFAASIILPFRQHEDTGILEWTQMAHEMITRSYDPVEVLKVFSSSLKPTSWSGSRADIMRERLPLISGLKTHTNSSVVNWAAKEEHSFEQKICSVREGELKWAKERDERFE</sequence>
<name>A0A417YRE3_9BACI</name>
<accession>A0A417YRE3</accession>
<organism evidence="1 2">
    <name type="scientific">Neobacillus notoginsengisoli</name>
    <dbReference type="NCBI Taxonomy" id="1578198"/>
    <lineage>
        <taxon>Bacteria</taxon>
        <taxon>Bacillati</taxon>
        <taxon>Bacillota</taxon>
        <taxon>Bacilli</taxon>
        <taxon>Bacillales</taxon>
        <taxon>Bacillaceae</taxon>
        <taxon>Neobacillus</taxon>
    </lineage>
</organism>
<reference evidence="1 2" key="1">
    <citation type="journal article" date="2017" name="Int. J. Syst. Evol. Microbiol.">
        <title>Bacillus notoginsengisoli sp. nov., a novel bacterium isolated from the rhizosphere of Panax notoginseng.</title>
        <authorList>
            <person name="Zhang M.Y."/>
            <person name="Cheng J."/>
            <person name="Cai Y."/>
            <person name="Zhang T.Y."/>
            <person name="Wu Y.Y."/>
            <person name="Manikprabhu D."/>
            <person name="Li W.J."/>
            <person name="Zhang Y.X."/>
        </authorList>
    </citation>
    <scope>NUCLEOTIDE SEQUENCE [LARGE SCALE GENOMIC DNA]</scope>
    <source>
        <strain evidence="1 2">JCM 30743</strain>
    </source>
</reference>
<comment type="caution">
    <text evidence="1">The sequence shown here is derived from an EMBL/GenBank/DDBJ whole genome shotgun (WGS) entry which is preliminary data.</text>
</comment>
<gene>
    <name evidence="1" type="ORF">D1B31_14395</name>
</gene>
<dbReference type="OrthoDB" id="8910972at2"/>
<dbReference type="InterPro" id="IPR027417">
    <property type="entry name" value="P-loop_NTPase"/>
</dbReference>
<dbReference type="Proteomes" id="UP000284416">
    <property type="component" value="Unassembled WGS sequence"/>
</dbReference>